<name>A0A381NNG9_9ZZZZ</name>
<keyword evidence="1" id="KW-0472">Membrane</keyword>
<evidence type="ECO:0000256" key="1">
    <source>
        <dbReference type="SAM" id="Phobius"/>
    </source>
</evidence>
<evidence type="ECO:0000313" key="2">
    <source>
        <dbReference type="EMBL" id="SUZ56156.1"/>
    </source>
</evidence>
<protein>
    <submittedName>
        <fullName evidence="2">Uncharacterized protein</fullName>
    </submittedName>
</protein>
<organism evidence="2">
    <name type="scientific">marine metagenome</name>
    <dbReference type="NCBI Taxonomy" id="408172"/>
    <lineage>
        <taxon>unclassified sequences</taxon>
        <taxon>metagenomes</taxon>
        <taxon>ecological metagenomes</taxon>
    </lineage>
</organism>
<gene>
    <name evidence="2" type="ORF">METZ01_LOCUS9010</name>
</gene>
<accession>A0A381NNG9</accession>
<keyword evidence="1" id="KW-1133">Transmembrane helix</keyword>
<proteinExistence type="predicted"/>
<keyword evidence="1" id="KW-0812">Transmembrane</keyword>
<feature type="transmembrane region" description="Helical" evidence="1">
    <location>
        <begin position="230"/>
        <end position="250"/>
    </location>
</feature>
<sequence>MAPGWPSIVDGERVVDALNAETLSVPSEACDVCGRVLLGLTTVSDVRAVKLYRLRVNVSPPVPNLPCLDHEAMLHEGIAPHAAVYVEDRESGELHEIVLIPSRRRVEIDIASTLHEHTDAGRERLLSWLRTRFPEFTYAINDLSWLRGDRRVARACRAQITLRDILTATDFDRIEVSLDRLRTIGALMEKESRVASWSVRTVTGPLLAVMGFLVYQGLGELAPELGDGTVTLLQAGVVGAAGAIFLYFGLKAVHLTEMANRVWKRASEYGLIVSERRRLRSTNPPGVD</sequence>
<dbReference type="EMBL" id="UINC01000484">
    <property type="protein sequence ID" value="SUZ56156.1"/>
    <property type="molecule type" value="Genomic_DNA"/>
</dbReference>
<reference evidence="2" key="1">
    <citation type="submission" date="2018-05" db="EMBL/GenBank/DDBJ databases">
        <authorList>
            <person name="Lanie J.A."/>
            <person name="Ng W.-L."/>
            <person name="Kazmierczak K.M."/>
            <person name="Andrzejewski T.M."/>
            <person name="Davidsen T.M."/>
            <person name="Wayne K.J."/>
            <person name="Tettelin H."/>
            <person name="Glass J.I."/>
            <person name="Rusch D."/>
            <person name="Podicherti R."/>
            <person name="Tsui H.-C.T."/>
            <person name="Winkler M.E."/>
        </authorList>
    </citation>
    <scope>NUCLEOTIDE SEQUENCE</scope>
</reference>
<dbReference type="AlphaFoldDB" id="A0A381NNG9"/>
<feature type="transmembrane region" description="Helical" evidence="1">
    <location>
        <begin position="197"/>
        <end position="218"/>
    </location>
</feature>